<sequence>MGFWSLIFLNVTLILMTTTGELLGKESEKPWDWAQRRALELKDLSERRPCISWQCRRNMLLQKNTFLNFLRGGGSTDKKSSVYGAKEEEPCISWECRRKRRAVNGVPPQDGPKPGPEDIPCLTRDCRTGKRSTVEDSGPMRKLRIARSVPAEPQNQPGCLSWFCQNGKRQAE</sequence>
<keyword evidence="1" id="KW-0732">Signal</keyword>
<evidence type="ECO:0000256" key="1">
    <source>
        <dbReference type="SAM" id="SignalP"/>
    </source>
</evidence>
<feature type="signal peptide" evidence="1">
    <location>
        <begin position="1"/>
        <end position="20"/>
    </location>
</feature>
<comment type="caution">
    <text evidence="2">The sequence shown here is derived from an EMBL/GenBank/DDBJ whole genome shotgun (WGS) entry which is preliminary data.</text>
</comment>
<feature type="chain" id="PRO_5018190013" evidence="1">
    <location>
        <begin position="21"/>
        <end position="172"/>
    </location>
</feature>
<evidence type="ECO:0000313" key="2">
    <source>
        <dbReference type="EMBL" id="RMX56952.1"/>
    </source>
</evidence>
<protein>
    <submittedName>
        <fullName evidence="2">Uncharacterized protein</fullName>
    </submittedName>
</protein>
<proteinExistence type="predicted"/>
<keyword evidence="3" id="KW-1185">Reference proteome</keyword>
<gene>
    <name evidence="2" type="ORF">pdam_00011083</name>
</gene>
<name>A0A3M6UTE9_POCDA</name>
<reference evidence="2 3" key="1">
    <citation type="journal article" date="2018" name="Sci. Rep.">
        <title>Comparative analysis of the Pocillopora damicornis genome highlights role of immune system in coral evolution.</title>
        <authorList>
            <person name="Cunning R."/>
            <person name="Bay R.A."/>
            <person name="Gillette P."/>
            <person name="Baker A.C."/>
            <person name="Traylor-Knowles N."/>
        </authorList>
    </citation>
    <scope>NUCLEOTIDE SEQUENCE [LARGE SCALE GENOMIC DNA]</scope>
    <source>
        <strain evidence="2">RSMAS</strain>
        <tissue evidence="2">Whole animal</tissue>
    </source>
</reference>
<dbReference type="EMBL" id="RCHS01000763">
    <property type="protein sequence ID" value="RMX56952.1"/>
    <property type="molecule type" value="Genomic_DNA"/>
</dbReference>
<accession>A0A3M6UTE9</accession>
<organism evidence="2 3">
    <name type="scientific">Pocillopora damicornis</name>
    <name type="common">Cauliflower coral</name>
    <name type="synonym">Millepora damicornis</name>
    <dbReference type="NCBI Taxonomy" id="46731"/>
    <lineage>
        <taxon>Eukaryota</taxon>
        <taxon>Metazoa</taxon>
        <taxon>Cnidaria</taxon>
        <taxon>Anthozoa</taxon>
        <taxon>Hexacorallia</taxon>
        <taxon>Scleractinia</taxon>
        <taxon>Astrocoeniina</taxon>
        <taxon>Pocilloporidae</taxon>
        <taxon>Pocillopora</taxon>
    </lineage>
</organism>
<dbReference type="Proteomes" id="UP000275408">
    <property type="component" value="Unassembled WGS sequence"/>
</dbReference>
<evidence type="ECO:0000313" key="3">
    <source>
        <dbReference type="Proteomes" id="UP000275408"/>
    </source>
</evidence>
<dbReference type="AlphaFoldDB" id="A0A3M6UTE9"/>